<dbReference type="AlphaFoldDB" id="A0A011NXN4"/>
<keyword evidence="2" id="KW-1185">Reference proteome</keyword>
<proteinExistence type="predicted"/>
<dbReference type="PATRIC" id="fig|1454004.3.peg.2664"/>
<dbReference type="eggNOG" id="COG1846">
    <property type="taxonomic scope" value="Bacteria"/>
</dbReference>
<protein>
    <recommendedName>
        <fullName evidence="3">DUF3489 domain-containing protein</fullName>
    </recommendedName>
</protein>
<dbReference type="EMBL" id="JEMY01000034">
    <property type="protein sequence ID" value="EXI87448.1"/>
    <property type="molecule type" value="Genomic_DNA"/>
</dbReference>
<accession>A0A011NXN4</accession>
<comment type="caution">
    <text evidence="1">The sequence shown here is derived from an EMBL/GenBank/DDBJ whole genome shotgun (WGS) entry which is preliminary data.</text>
</comment>
<dbReference type="STRING" id="1454004.AW11_02577"/>
<name>A0A011NXN4_ACCRE</name>
<dbReference type="Pfam" id="PF11994">
    <property type="entry name" value="DUF3489"/>
    <property type="match status" value="1"/>
</dbReference>
<gene>
    <name evidence="1" type="ORF">AW11_02577</name>
</gene>
<evidence type="ECO:0008006" key="3">
    <source>
        <dbReference type="Google" id="ProtNLM"/>
    </source>
</evidence>
<organism evidence="1 2">
    <name type="scientific">Accumulibacter regalis</name>
    <dbReference type="NCBI Taxonomy" id="522306"/>
    <lineage>
        <taxon>Bacteria</taxon>
        <taxon>Pseudomonadati</taxon>
        <taxon>Pseudomonadota</taxon>
        <taxon>Betaproteobacteria</taxon>
        <taxon>Candidatus Accumulibacter</taxon>
    </lineage>
</organism>
<sequence length="173" mass="18759">MTTKIQLTDTQRIVLEHAAEQPDGRLAWFPDNVKGGARKKVIEGLCNKALITGSDADCFISPGGYDALGRTQPAATTHPDPDVEAALVATEAQWVAEKHETTTQPRTRANSKQAAVIQMLQRPEGATIPQICEATGWQSHTVRGTFAGAFKKKLKLTITSEKPQGGERIYHIG</sequence>
<reference evidence="1" key="1">
    <citation type="submission" date="2014-02" db="EMBL/GenBank/DDBJ databases">
        <title>Expanding our view of genomic diversity in Candidatus Accumulibacter clades.</title>
        <authorList>
            <person name="Skennerton C.T."/>
            <person name="Barr J.J."/>
            <person name="Slater F.R."/>
            <person name="Bond P.L."/>
            <person name="Tyson G.W."/>
        </authorList>
    </citation>
    <scope>NUCLEOTIDE SEQUENCE [LARGE SCALE GENOMIC DNA]</scope>
</reference>
<dbReference type="Proteomes" id="UP000022141">
    <property type="component" value="Unassembled WGS sequence"/>
</dbReference>
<evidence type="ECO:0000313" key="1">
    <source>
        <dbReference type="EMBL" id="EXI87448.1"/>
    </source>
</evidence>
<evidence type="ECO:0000313" key="2">
    <source>
        <dbReference type="Proteomes" id="UP000022141"/>
    </source>
</evidence>
<dbReference type="InterPro" id="IPR021880">
    <property type="entry name" value="DUF3489"/>
</dbReference>